<dbReference type="EMBL" id="JAUQSZ010000013">
    <property type="protein sequence ID" value="MDO7844085.1"/>
    <property type="molecule type" value="Genomic_DNA"/>
</dbReference>
<organism evidence="2 3">
    <name type="scientific">Sphingomonas immobilis</name>
    <dbReference type="NCBI Taxonomy" id="3063997"/>
    <lineage>
        <taxon>Bacteria</taxon>
        <taxon>Pseudomonadati</taxon>
        <taxon>Pseudomonadota</taxon>
        <taxon>Alphaproteobacteria</taxon>
        <taxon>Sphingomonadales</taxon>
        <taxon>Sphingomonadaceae</taxon>
        <taxon>Sphingomonas</taxon>
    </lineage>
</organism>
<keyword evidence="3" id="KW-1185">Reference proteome</keyword>
<proteinExistence type="predicted"/>
<gene>
    <name evidence="2" type="ORF">Q5H94_17290</name>
</gene>
<accession>A0ABT9A4E3</accession>
<dbReference type="InterPro" id="IPR056101">
    <property type="entry name" value="DUF7684"/>
</dbReference>
<evidence type="ECO:0000259" key="1">
    <source>
        <dbReference type="Pfam" id="PF24733"/>
    </source>
</evidence>
<evidence type="ECO:0000313" key="2">
    <source>
        <dbReference type="EMBL" id="MDO7844085.1"/>
    </source>
</evidence>
<reference evidence="2" key="1">
    <citation type="submission" date="2023-07" db="EMBL/GenBank/DDBJ databases">
        <authorList>
            <person name="Kim M.K."/>
        </authorList>
    </citation>
    <scope>NUCLEOTIDE SEQUENCE</scope>
    <source>
        <strain evidence="2">CA1-15</strain>
    </source>
</reference>
<protein>
    <recommendedName>
        <fullName evidence="1">DUF7684 domain-containing protein</fullName>
    </recommendedName>
</protein>
<dbReference type="Proteomes" id="UP001176468">
    <property type="component" value="Unassembled WGS sequence"/>
</dbReference>
<comment type="caution">
    <text evidence="2">The sequence shown here is derived from an EMBL/GenBank/DDBJ whole genome shotgun (WGS) entry which is preliminary data.</text>
</comment>
<evidence type="ECO:0000313" key="3">
    <source>
        <dbReference type="Proteomes" id="UP001176468"/>
    </source>
</evidence>
<name>A0ABT9A4E3_9SPHN</name>
<feature type="domain" description="DUF7684" evidence="1">
    <location>
        <begin position="2"/>
        <end position="111"/>
    </location>
</feature>
<sequence>MIVEQKVTDDWRGQVSAWLVANGCLYMMAWGDDCSRWDDSVDYANLDDFDYGDVPDDRFVMTTWHERERLAEVFWYAEHCAWHPTIELQATVILDISAEAREAEMLSLYESAISEDAN</sequence>
<dbReference type="Pfam" id="PF24733">
    <property type="entry name" value="DUF7684"/>
    <property type="match status" value="1"/>
</dbReference>